<dbReference type="AlphaFoldDB" id="A0A8B7NIN7"/>
<feature type="region of interest" description="Disordered" evidence="3">
    <location>
        <begin position="1"/>
        <end position="49"/>
    </location>
</feature>
<dbReference type="PANTHER" id="PTHR48051">
    <property type="match status" value="1"/>
</dbReference>
<gene>
    <name evidence="5" type="primary">LOC108670551</name>
</gene>
<evidence type="ECO:0000313" key="5">
    <source>
        <dbReference type="RefSeq" id="XP_018013507.1"/>
    </source>
</evidence>
<dbReference type="Pfam" id="PF00560">
    <property type="entry name" value="LRR_1"/>
    <property type="match status" value="1"/>
</dbReference>
<dbReference type="KEGG" id="hazt:108670551"/>
<dbReference type="Gene3D" id="3.80.10.10">
    <property type="entry name" value="Ribonuclease Inhibitor"/>
    <property type="match status" value="2"/>
</dbReference>
<accession>A0A8B7NIN7</accession>
<dbReference type="Proteomes" id="UP000694843">
    <property type="component" value="Unplaced"/>
</dbReference>
<dbReference type="PROSITE" id="PS51450">
    <property type="entry name" value="LRR"/>
    <property type="match status" value="3"/>
</dbReference>
<evidence type="ECO:0000256" key="2">
    <source>
        <dbReference type="ARBA" id="ARBA00022737"/>
    </source>
</evidence>
<proteinExistence type="predicted"/>
<dbReference type="GeneID" id="108670551"/>
<feature type="non-terminal residue" evidence="5">
    <location>
        <position position="289"/>
    </location>
</feature>
<reference evidence="5" key="1">
    <citation type="submission" date="2025-08" db="UniProtKB">
        <authorList>
            <consortium name="RefSeq"/>
        </authorList>
    </citation>
    <scope>IDENTIFICATION</scope>
    <source>
        <tissue evidence="5">Whole organism</tissue>
    </source>
</reference>
<dbReference type="GO" id="GO:0005737">
    <property type="term" value="C:cytoplasm"/>
    <property type="evidence" value="ECO:0007669"/>
    <property type="project" value="TreeGrafter"/>
</dbReference>
<protein>
    <submittedName>
        <fullName evidence="5">Leucine-rich repeat-containing protein 40</fullName>
    </submittedName>
</protein>
<dbReference type="OrthoDB" id="1728874at2759"/>
<dbReference type="Pfam" id="PF13855">
    <property type="entry name" value="LRR_8"/>
    <property type="match status" value="1"/>
</dbReference>
<dbReference type="InterPro" id="IPR003591">
    <property type="entry name" value="Leu-rich_rpt_typical-subtyp"/>
</dbReference>
<dbReference type="SUPFAM" id="SSF52058">
    <property type="entry name" value="L domain-like"/>
    <property type="match status" value="1"/>
</dbReference>
<dbReference type="SMART" id="SM00364">
    <property type="entry name" value="LRR_BAC"/>
    <property type="match status" value="6"/>
</dbReference>
<keyword evidence="4" id="KW-1185">Reference proteome</keyword>
<keyword evidence="1" id="KW-0433">Leucine-rich repeat</keyword>
<dbReference type="PRINTS" id="PR00019">
    <property type="entry name" value="LEURICHRPT"/>
</dbReference>
<dbReference type="InterPro" id="IPR032675">
    <property type="entry name" value="LRR_dom_sf"/>
</dbReference>
<dbReference type="PANTHER" id="PTHR48051:SF54">
    <property type="entry name" value="LEUCINE-RICH REPEAT-CONTAINING PROTEIN"/>
    <property type="match status" value="1"/>
</dbReference>
<evidence type="ECO:0000256" key="3">
    <source>
        <dbReference type="SAM" id="MobiDB-lite"/>
    </source>
</evidence>
<evidence type="ECO:0000256" key="1">
    <source>
        <dbReference type="ARBA" id="ARBA00022614"/>
    </source>
</evidence>
<keyword evidence="2" id="KW-0677">Repeat</keyword>
<dbReference type="OMA" id="CASHNNI"/>
<organism evidence="4 5">
    <name type="scientific">Hyalella azteca</name>
    <name type="common">Amphipod</name>
    <dbReference type="NCBI Taxonomy" id="294128"/>
    <lineage>
        <taxon>Eukaryota</taxon>
        <taxon>Metazoa</taxon>
        <taxon>Ecdysozoa</taxon>
        <taxon>Arthropoda</taxon>
        <taxon>Crustacea</taxon>
        <taxon>Multicrustacea</taxon>
        <taxon>Malacostraca</taxon>
        <taxon>Eumalacostraca</taxon>
        <taxon>Peracarida</taxon>
        <taxon>Amphipoda</taxon>
        <taxon>Senticaudata</taxon>
        <taxon>Talitrida</taxon>
        <taxon>Talitroidea</taxon>
        <taxon>Hyalellidae</taxon>
        <taxon>Hyalella</taxon>
    </lineage>
</organism>
<evidence type="ECO:0000313" key="4">
    <source>
        <dbReference type="Proteomes" id="UP000694843"/>
    </source>
</evidence>
<dbReference type="InterPro" id="IPR050216">
    <property type="entry name" value="LRR_domain-containing"/>
</dbReference>
<name>A0A8B7NIN7_HYAAZ</name>
<dbReference type="SMART" id="SM00369">
    <property type="entry name" value="LRR_TYP"/>
    <property type="match status" value="6"/>
</dbReference>
<dbReference type="RefSeq" id="XP_018013507.1">
    <property type="nucleotide sequence ID" value="XM_018158018.2"/>
</dbReference>
<sequence>MGDVGNASAAGCTNARRGASRGRGQAVSRFVRPKKPPAGANGGDNTDGVVTVRNNRPIVRGFADAGAIFADKKSCSKNELHPQEIKSARRSGMLNLSNRALDEVPAKVFRLQEVDSTEAKQLTLNMSLDNSSDDRWWESVDLSKLYLNSNSLTVLPPDIRLLPCLTILDLSDNQLSTLPQEITELKALHRLTVSHNKLTQLPHKILHLPELRVLKMDHNELTCLPDLMELTLLDQLDVSHNKLTALPDSICYLTHLTNLCASHNNIKELTPELGDLSGELPALNWVTSQ</sequence>
<dbReference type="InterPro" id="IPR001611">
    <property type="entry name" value="Leu-rich_rpt"/>
</dbReference>